<proteinExistence type="predicted"/>
<dbReference type="WBParaSite" id="jg22985">
    <property type="protein sequence ID" value="jg22985"/>
    <property type="gene ID" value="jg22985"/>
</dbReference>
<dbReference type="InterPro" id="IPR009057">
    <property type="entry name" value="Homeodomain-like_sf"/>
</dbReference>
<sequence length="108" mass="11906">MSTPSKKRRVISLDVKQKIIASCKQGKTLSRLGSEFNPPKQSVQTILSNEGAFQKSIDEGSDAKRAPFKPVEHESLEEAVLQWVKDARSQNIPVTGPLMAVSTLKMIL</sequence>
<dbReference type="SUPFAM" id="SSF46689">
    <property type="entry name" value="Homeodomain-like"/>
    <property type="match status" value="1"/>
</dbReference>
<name>A0A915DU64_9BILA</name>
<organism evidence="2 3">
    <name type="scientific">Ditylenchus dipsaci</name>
    <dbReference type="NCBI Taxonomy" id="166011"/>
    <lineage>
        <taxon>Eukaryota</taxon>
        <taxon>Metazoa</taxon>
        <taxon>Ecdysozoa</taxon>
        <taxon>Nematoda</taxon>
        <taxon>Chromadorea</taxon>
        <taxon>Rhabditida</taxon>
        <taxon>Tylenchina</taxon>
        <taxon>Tylenchomorpha</taxon>
        <taxon>Sphaerularioidea</taxon>
        <taxon>Anguinidae</taxon>
        <taxon>Anguininae</taxon>
        <taxon>Ditylenchus</taxon>
    </lineage>
</organism>
<dbReference type="Proteomes" id="UP000887574">
    <property type="component" value="Unplaced"/>
</dbReference>
<dbReference type="GO" id="GO:0005634">
    <property type="term" value="C:nucleus"/>
    <property type="evidence" value="ECO:0007669"/>
    <property type="project" value="UniProtKB-SubCell"/>
</dbReference>
<dbReference type="AlphaFoldDB" id="A0A915DU64"/>
<accession>A0A915DU64</accession>
<dbReference type="Gene3D" id="1.10.10.60">
    <property type="entry name" value="Homeodomain-like"/>
    <property type="match status" value="2"/>
</dbReference>
<evidence type="ECO:0000256" key="1">
    <source>
        <dbReference type="ARBA" id="ARBA00004123"/>
    </source>
</evidence>
<protein>
    <submittedName>
        <fullName evidence="3">HTH CENPB-type domain-containing protein</fullName>
    </submittedName>
</protein>
<evidence type="ECO:0000313" key="3">
    <source>
        <dbReference type="WBParaSite" id="jg22985"/>
    </source>
</evidence>
<keyword evidence="2" id="KW-1185">Reference proteome</keyword>
<reference evidence="3" key="1">
    <citation type="submission" date="2022-11" db="UniProtKB">
        <authorList>
            <consortium name="WormBaseParasite"/>
        </authorList>
    </citation>
    <scope>IDENTIFICATION</scope>
</reference>
<evidence type="ECO:0000313" key="2">
    <source>
        <dbReference type="Proteomes" id="UP000887574"/>
    </source>
</evidence>
<comment type="subcellular location">
    <subcellularLocation>
        <location evidence="1">Nucleus</location>
    </subcellularLocation>
</comment>